<keyword evidence="4" id="KW-0547">Nucleotide-binding</keyword>
<dbReference type="GO" id="GO:0015833">
    <property type="term" value="P:peptide transport"/>
    <property type="evidence" value="ECO:0007669"/>
    <property type="project" value="InterPro"/>
</dbReference>
<keyword evidence="8" id="KW-0472">Membrane</keyword>
<dbReference type="Pfam" id="PF08352">
    <property type="entry name" value="oligo_HPY"/>
    <property type="match status" value="2"/>
</dbReference>
<reference evidence="15 16" key="1">
    <citation type="journal article" date="2021" name="Int. J. Syst. Evol. Microbiol.">
        <title>Halobaculum halophilum sp. nov. and Halobaculum salinum sp. nov., isolated from salt lake and saline soil.</title>
        <authorList>
            <person name="Cui H.L."/>
            <person name="Shi X.W."/>
            <person name="Yin X.M."/>
            <person name="Yang X.Y."/>
            <person name="Hou J."/>
            <person name="Zhu L."/>
        </authorList>
    </citation>
    <scope>NUCLEOTIDE SEQUENCE [LARGE SCALE GENOMIC DNA]</scope>
    <source>
        <strain evidence="15 16">NBRC 109044</strain>
    </source>
</reference>
<dbReference type="PANTHER" id="PTHR43297:SF13">
    <property type="entry name" value="NICKEL ABC TRANSPORTER, ATP-BINDING PROTEIN"/>
    <property type="match status" value="1"/>
</dbReference>
<keyword evidence="2" id="KW-0813">Transport</keyword>
<dbReference type="InterPro" id="IPR050388">
    <property type="entry name" value="ABC_Ni/Peptide_Import"/>
</dbReference>
<dbReference type="FunFam" id="3.40.50.300:FF:000016">
    <property type="entry name" value="Oligopeptide ABC transporter ATP-binding component"/>
    <property type="match status" value="2"/>
</dbReference>
<dbReference type="CDD" id="cd03257">
    <property type="entry name" value="ABC_NikE_OppD_transporters"/>
    <property type="match status" value="2"/>
</dbReference>
<dbReference type="NCBIfam" id="TIGR01727">
    <property type="entry name" value="oligo_HPY"/>
    <property type="match status" value="2"/>
</dbReference>
<dbReference type="GO" id="GO:0015413">
    <property type="term" value="F:ABC-type nickel transporter activity"/>
    <property type="evidence" value="ECO:0007669"/>
    <property type="project" value="UniProtKB-EC"/>
</dbReference>
<dbReference type="KEGG" id="hmp:K6T50_11475"/>
<dbReference type="Pfam" id="PF00005">
    <property type="entry name" value="ABC_tran"/>
    <property type="match status" value="2"/>
</dbReference>
<evidence type="ECO:0000256" key="8">
    <source>
        <dbReference type="ARBA" id="ARBA00023136"/>
    </source>
</evidence>
<dbReference type="GO" id="GO:0005886">
    <property type="term" value="C:plasma membrane"/>
    <property type="evidence" value="ECO:0007669"/>
    <property type="project" value="UniProtKB-SubCell"/>
</dbReference>
<dbReference type="PROSITE" id="PS00211">
    <property type="entry name" value="ABC_TRANSPORTER_1"/>
    <property type="match status" value="1"/>
</dbReference>
<dbReference type="InterPro" id="IPR013563">
    <property type="entry name" value="Oligopep_ABC_C"/>
</dbReference>
<evidence type="ECO:0000256" key="1">
    <source>
        <dbReference type="ARBA" id="ARBA00004202"/>
    </source>
</evidence>
<dbReference type="AlphaFoldDB" id="A0A8T8WAM2"/>
<dbReference type="SUPFAM" id="SSF52540">
    <property type="entry name" value="P-loop containing nucleoside triphosphate hydrolases"/>
    <property type="match status" value="2"/>
</dbReference>
<dbReference type="PROSITE" id="PS50893">
    <property type="entry name" value="ABC_TRANSPORTER_2"/>
    <property type="match status" value="2"/>
</dbReference>
<dbReference type="Gene3D" id="3.40.50.300">
    <property type="entry name" value="P-loop containing nucleotide triphosphate hydrolases"/>
    <property type="match status" value="2"/>
</dbReference>
<evidence type="ECO:0000256" key="7">
    <source>
        <dbReference type="ARBA" id="ARBA00023065"/>
    </source>
</evidence>
<evidence type="ECO:0000256" key="4">
    <source>
        <dbReference type="ARBA" id="ARBA00022741"/>
    </source>
</evidence>
<dbReference type="RefSeq" id="WP_222606727.1">
    <property type="nucleotide sequence ID" value="NZ_CP081958.1"/>
</dbReference>
<feature type="compositionally biased region" description="Low complexity" evidence="13">
    <location>
        <begin position="1"/>
        <end position="22"/>
    </location>
</feature>
<dbReference type="Proteomes" id="UP000826254">
    <property type="component" value="Chromosome"/>
</dbReference>
<dbReference type="GeneID" id="67178771"/>
<dbReference type="NCBIfam" id="NF008453">
    <property type="entry name" value="PRK11308.1"/>
    <property type="match status" value="2"/>
</dbReference>
<feature type="region of interest" description="Disordered" evidence="13">
    <location>
        <begin position="718"/>
        <end position="738"/>
    </location>
</feature>
<evidence type="ECO:0000256" key="10">
    <source>
        <dbReference type="ARBA" id="ARBA00039098"/>
    </source>
</evidence>
<evidence type="ECO:0000313" key="15">
    <source>
        <dbReference type="EMBL" id="QZP36909.1"/>
    </source>
</evidence>
<comment type="catalytic activity">
    <reaction evidence="12">
        <text>Ni(2+)(out) + ATP + H2O = Ni(2+)(in) + ADP + phosphate + H(+)</text>
        <dbReference type="Rhea" id="RHEA:15557"/>
        <dbReference type="ChEBI" id="CHEBI:15377"/>
        <dbReference type="ChEBI" id="CHEBI:15378"/>
        <dbReference type="ChEBI" id="CHEBI:30616"/>
        <dbReference type="ChEBI" id="CHEBI:43474"/>
        <dbReference type="ChEBI" id="CHEBI:49786"/>
        <dbReference type="ChEBI" id="CHEBI:456216"/>
        <dbReference type="EC" id="7.2.2.11"/>
    </reaction>
    <physiologicalReaction direction="left-to-right" evidence="12">
        <dbReference type="Rhea" id="RHEA:15558"/>
    </physiologicalReaction>
</comment>
<feature type="region of interest" description="Disordered" evidence="13">
    <location>
        <begin position="1"/>
        <end position="36"/>
    </location>
</feature>
<evidence type="ECO:0000256" key="11">
    <source>
        <dbReference type="ARBA" id="ARBA00044143"/>
    </source>
</evidence>
<evidence type="ECO:0000256" key="2">
    <source>
        <dbReference type="ARBA" id="ARBA00022448"/>
    </source>
</evidence>
<dbReference type="EMBL" id="CP081958">
    <property type="protein sequence ID" value="QZP36909.1"/>
    <property type="molecule type" value="Genomic_DNA"/>
</dbReference>
<feature type="region of interest" description="Disordered" evidence="13">
    <location>
        <begin position="360"/>
        <end position="380"/>
    </location>
</feature>
<evidence type="ECO:0000256" key="9">
    <source>
        <dbReference type="ARBA" id="ARBA00038669"/>
    </source>
</evidence>
<keyword evidence="6" id="KW-1278">Translocase</keyword>
<gene>
    <name evidence="15" type="ORF">K6T50_11475</name>
</gene>
<dbReference type="GO" id="GO:0016887">
    <property type="term" value="F:ATP hydrolysis activity"/>
    <property type="evidence" value="ECO:0007669"/>
    <property type="project" value="InterPro"/>
</dbReference>
<dbReference type="PANTHER" id="PTHR43297">
    <property type="entry name" value="OLIGOPEPTIDE TRANSPORT ATP-BINDING PROTEIN APPD"/>
    <property type="match status" value="1"/>
</dbReference>
<evidence type="ECO:0000256" key="3">
    <source>
        <dbReference type="ARBA" id="ARBA00022475"/>
    </source>
</evidence>
<evidence type="ECO:0000259" key="14">
    <source>
        <dbReference type="PROSITE" id="PS50893"/>
    </source>
</evidence>
<evidence type="ECO:0000256" key="12">
    <source>
        <dbReference type="ARBA" id="ARBA00048610"/>
    </source>
</evidence>
<evidence type="ECO:0000256" key="5">
    <source>
        <dbReference type="ARBA" id="ARBA00022840"/>
    </source>
</evidence>
<dbReference type="InterPro" id="IPR003593">
    <property type="entry name" value="AAA+_ATPase"/>
</dbReference>
<proteinExistence type="predicted"/>
<keyword evidence="16" id="KW-1185">Reference proteome</keyword>
<dbReference type="InterPro" id="IPR017871">
    <property type="entry name" value="ABC_transporter-like_CS"/>
</dbReference>
<dbReference type="InterPro" id="IPR027417">
    <property type="entry name" value="P-loop_NTPase"/>
</dbReference>
<evidence type="ECO:0000256" key="13">
    <source>
        <dbReference type="SAM" id="MobiDB-lite"/>
    </source>
</evidence>
<evidence type="ECO:0000256" key="6">
    <source>
        <dbReference type="ARBA" id="ARBA00022967"/>
    </source>
</evidence>
<comment type="subcellular location">
    <subcellularLocation>
        <location evidence="1">Cell membrane</location>
        <topology evidence="1">Peripheral membrane protein</topology>
    </subcellularLocation>
</comment>
<dbReference type="SMART" id="SM00382">
    <property type="entry name" value="AAA"/>
    <property type="match status" value="2"/>
</dbReference>
<dbReference type="EC" id="7.2.2.11" evidence="10"/>
<feature type="compositionally biased region" description="Basic and acidic residues" evidence="13">
    <location>
        <begin position="23"/>
        <end position="36"/>
    </location>
</feature>
<comment type="subunit">
    <text evidence="9">The complex is composed of two ATP-binding proteins (NikD and NikE), two transmembrane proteins (NikB and NikC) and a solute-binding protein (NikA).</text>
</comment>
<organism evidence="15 16">
    <name type="scientific">Halobaculum magnesiiphilum</name>
    <dbReference type="NCBI Taxonomy" id="1017351"/>
    <lineage>
        <taxon>Archaea</taxon>
        <taxon>Methanobacteriati</taxon>
        <taxon>Methanobacteriota</taxon>
        <taxon>Stenosarchaea group</taxon>
        <taxon>Halobacteria</taxon>
        <taxon>Halobacteriales</taxon>
        <taxon>Haloferacaceae</taxon>
        <taxon>Halobaculum</taxon>
    </lineage>
</organism>
<evidence type="ECO:0000313" key="16">
    <source>
        <dbReference type="Proteomes" id="UP000826254"/>
    </source>
</evidence>
<dbReference type="InterPro" id="IPR003439">
    <property type="entry name" value="ABC_transporter-like_ATP-bd"/>
</dbReference>
<feature type="compositionally biased region" description="Basic and acidic residues" evidence="13">
    <location>
        <begin position="371"/>
        <end position="380"/>
    </location>
</feature>
<keyword evidence="7" id="KW-0406">Ion transport</keyword>
<accession>A0A8T8WAM2</accession>
<dbReference type="GO" id="GO:0005524">
    <property type="term" value="F:ATP binding"/>
    <property type="evidence" value="ECO:0007669"/>
    <property type="project" value="UniProtKB-KW"/>
</dbReference>
<protein>
    <recommendedName>
        <fullName evidence="11">Nickel import system ATP-binding protein NikD</fullName>
        <ecNumber evidence="10">7.2.2.11</ecNumber>
    </recommendedName>
</protein>
<keyword evidence="5 15" id="KW-0067">ATP-binding</keyword>
<dbReference type="NCBIfam" id="NF007739">
    <property type="entry name" value="PRK10419.1"/>
    <property type="match status" value="2"/>
</dbReference>
<sequence length="738" mass="79741">MSADTPDATATDATATDTTATDATRERDATAAERDADAPLLDVRDLRTVFRTEDGEVVATDEVSFTLDHGETMGLVGESGAGKSVTARSLMRLIDSPGEITGGEVLFDGEDLLSYSEPEMRDVRGNRIAMIPQDPMSSLNPVMTVGEQIAETIRRHQGASKDEAHRRAIEAMDDVGIPDAAERVDDYPHEFSGGMRQRVLVAIGFSCEPDLIIADEPTTALDVTTQAKILELLNDMQEREGTAVLMITHNLGVVAQTCDHVGVMYAGNLVETAPLEDLFDRPRHPYTRALIDSIPEVDASYDELPTLDGSMPDLADLPTGCNFAPRCPHATEDCRAGGDPALDRVSGSFSQAACIHADDLDLSESAAPETEGGRDEVDRSGEPLFEVSGLKKHFPAGDGAFGSLSLTRGESGFPTFERRYVKAVDGIDFDVYPGETVGLVGESGCGKSTVARTALRLLEPTAGEVYFDGQPLHELGDTEVRSLRREMQMIFQDPGSSLNPRKTVGRIVGRAMEKHDIATGEEKRRRVGELLERVGLSAEAASKYPHEFSGGQQQRVAIAHALAVEPKLIVCDEPVSALDVSVQAQILNLLNEIQEERGLAYLFISHNIGVVRHSCDRVAVMYLGEIAEFGTVDQVFSAPFHPYTESLLSAVPEADPRRRPDRILLEGSVPSPIDPPSGCPFQTRCPKKIGDVCETDVPDLEDMGDGHRISCHLSVEEMSERDSFIGTPSVDAPGADSD</sequence>
<feature type="domain" description="ABC transporter" evidence="14">
    <location>
        <begin position="407"/>
        <end position="648"/>
    </location>
</feature>
<name>A0A8T8WAM2_9EURY</name>
<feature type="domain" description="ABC transporter" evidence="14">
    <location>
        <begin position="41"/>
        <end position="291"/>
    </location>
</feature>
<keyword evidence="3" id="KW-1003">Cell membrane</keyword>